<evidence type="ECO:0000313" key="4">
    <source>
        <dbReference type="EMBL" id="KAA2215808.1"/>
    </source>
</evidence>
<evidence type="ECO:0000313" key="5">
    <source>
        <dbReference type="Proteomes" id="UP000323188"/>
    </source>
</evidence>
<dbReference type="Pfam" id="PF02709">
    <property type="entry name" value="Glyco_transf_7C"/>
    <property type="match status" value="1"/>
</dbReference>
<name>A0A5B2TPN8_9FLAO</name>
<dbReference type="PANTHER" id="PTHR43685:SF3">
    <property type="entry name" value="SLR2126 PROTEIN"/>
    <property type="match status" value="1"/>
</dbReference>
<evidence type="ECO:0000259" key="3">
    <source>
        <dbReference type="Pfam" id="PF02709"/>
    </source>
</evidence>
<dbReference type="InterPro" id="IPR050834">
    <property type="entry name" value="Glycosyltransf_2"/>
</dbReference>
<dbReference type="SUPFAM" id="SSF53448">
    <property type="entry name" value="Nucleotide-diphospho-sugar transferases"/>
    <property type="match status" value="1"/>
</dbReference>
<feature type="domain" description="Galactosyltransferase C-terminal" evidence="3">
    <location>
        <begin position="182"/>
        <end position="243"/>
    </location>
</feature>
<organism evidence="4 5">
    <name type="scientific">Maribacter flavus</name>
    <dbReference type="NCBI Taxonomy" id="1658664"/>
    <lineage>
        <taxon>Bacteria</taxon>
        <taxon>Pseudomonadati</taxon>
        <taxon>Bacteroidota</taxon>
        <taxon>Flavobacteriia</taxon>
        <taxon>Flavobacteriales</taxon>
        <taxon>Flavobacteriaceae</taxon>
        <taxon>Maribacter</taxon>
    </lineage>
</organism>
<sequence>MLQSTKNLKLSVIIPTYNRSKLLDFTLHSITLQNISRESFEVIVVDDGSSDNTKEIVYSYEEVINIKYFFKKDRGYCPGSSRNIGIMNSSSPICLFVDSGLLLSNKFLSSHLSYYNSENLHEISVLGLVYGIYHKPMDEEVILKLIDCMNPTTSIQEIKRRNISPDVRENYFQNHKYNISNLPAPWVMFMSGNVSVSRSNLIKVGMFDENFDGNWGCEDQELGYRLNRLGIRLEISKDAESLHYPHEIDVNENRKQGYHNCVYFNSKYNTEETRLFLNHYKEMTMVESIDINKILLEKKKVTSRA</sequence>
<evidence type="ECO:0000256" key="1">
    <source>
        <dbReference type="ARBA" id="ARBA00022679"/>
    </source>
</evidence>
<feature type="domain" description="Glycosyltransferase 2-like" evidence="2">
    <location>
        <begin position="11"/>
        <end position="118"/>
    </location>
</feature>
<dbReference type="Pfam" id="PF00535">
    <property type="entry name" value="Glycos_transf_2"/>
    <property type="match status" value="1"/>
</dbReference>
<evidence type="ECO:0000259" key="2">
    <source>
        <dbReference type="Pfam" id="PF00535"/>
    </source>
</evidence>
<gene>
    <name evidence="4" type="ORF">F0361_16565</name>
</gene>
<dbReference type="GO" id="GO:0016740">
    <property type="term" value="F:transferase activity"/>
    <property type="evidence" value="ECO:0007669"/>
    <property type="project" value="UniProtKB-KW"/>
</dbReference>
<dbReference type="AlphaFoldDB" id="A0A5B2TPN8"/>
<dbReference type="InterPro" id="IPR027791">
    <property type="entry name" value="Galactosyl_T_C"/>
</dbReference>
<dbReference type="Proteomes" id="UP000323188">
    <property type="component" value="Unassembled WGS sequence"/>
</dbReference>
<proteinExistence type="predicted"/>
<dbReference type="RefSeq" id="WP_154920479.1">
    <property type="nucleotide sequence ID" value="NZ_VUOE01000003.1"/>
</dbReference>
<dbReference type="PANTHER" id="PTHR43685">
    <property type="entry name" value="GLYCOSYLTRANSFERASE"/>
    <property type="match status" value="1"/>
</dbReference>
<reference evidence="4 5" key="1">
    <citation type="submission" date="2019-09" db="EMBL/GenBank/DDBJ databases">
        <authorList>
            <person name="Khan S.A."/>
            <person name="Jeon C.O."/>
            <person name="Chun B.H."/>
            <person name="Jeong S.E."/>
        </authorList>
    </citation>
    <scope>NUCLEOTIDE SEQUENCE [LARGE SCALE GENOMIC DNA]</scope>
    <source>
        <strain evidence="4 5">KCTC 42508</strain>
    </source>
</reference>
<dbReference type="InterPro" id="IPR001173">
    <property type="entry name" value="Glyco_trans_2-like"/>
</dbReference>
<protein>
    <submittedName>
        <fullName evidence="4">Glycosyltransferase</fullName>
    </submittedName>
</protein>
<keyword evidence="1 4" id="KW-0808">Transferase</keyword>
<accession>A0A5B2TPN8</accession>
<dbReference type="EMBL" id="VUOE01000003">
    <property type="protein sequence ID" value="KAA2215808.1"/>
    <property type="molecule type" value="Genomic_DNA"/>
</dbReference>
<comment type="caution">
    <text evidence="4">The sequence shown here is derived from an EMBL/GenBank/DDBJ whole genome shotgun (WGS) entry which is preliminary data.</text>
</comment>
<dbReference type="Gene3D" id="3.90.550.10">
    <property type="entry name" value="Spore Coat Polysaccharide Biosynthesis Protein SpsA, Chain A"/>
    <property type="match status" value="1"/>
</dbReference>
<dbReference type="InterPro" id="IPR029044">
    <property type="entry name" value="Nucleotide-diphossugar_trans"/>
</dbReference>